<keyword evidence="4" id="KW-1185">Reference proteome</keyword>
<dbReference type="GeneTree" id="ENSGT00510000052164"/>
<reference evidence="3" key="3">
    <citation type="submission" date="2025-09" db="UniProtKB">
        <authorList>
            <consortium name="Ensembl"/>
        </authorList>
    </citation>
    <scope>IDENTIFICATION</scope>
    <source>
        <strain evidence="3">Guanapo</strain>
    </source>
</reference>
<protein>
    <submittedName>
        <fullName evidence="3">Uncharacterized LOC103462761</fullName>
    </submittedName>
</protein>
<feature type="transmembrane region" description="Helical" evidence="2">
    <location>
        <begin position="102"/>
        <end position="129"/>
    </location>
</feature>
<evidence type="ECO:0000313" key="3">
    <source>
        <dbReference type="Ensembl" id="ENSPREP00000018024.1"/>
    </source>
</evidence>
<reference evidence="4" key="1">
    <citation type="submission" date="2013-11" db="EMBL/GenBank/DDBJ databases">
        <title>The genomic landscape of the Guanapo guppy.</title>
        <authorList>
            <person name="Kuenstner A."/>
            <person name="Dreyer C."/>
        </authorList>
    </citation>
    <scope>NUCLEOTIDE SEQUENCE</scope>
    <source>
        <strain evidence="4">Guanapo</strain>
    </source>
</reference>
<evidence type="ECO:0000313" key="4">
    <source>
        <dbReference type="Proteomes" id="UP000242638"/>
    </source>
</evidence>
<name>A0A3P9P896_POERE</name>
<feature type="transmembrane region" description="Helical" evidence="2">
    <location>
        <begin position="165"/>
        <end position="187"/>
    </location>
</feature>
<reference evidence="3" key="2">
    <citation type="submission" date="2025-08" db="UniProtKB">
        <authorList>
            <consortium name="Ensembl"/>
        </authorList>
    </citation>
    <scope>IDENTIFICATION</scope>
    <source>
        <strain evidence="3">Guanapo</strain>
    </source>
</reference>
<evidence type="ECO:0000256" key="2">
    <source>
        <dbReference type="SAM" id="Phobius"/>
    </source>
</evidence>
<dbReference type="Proteomes" id="UP000242638">
    <property type="component" value="Unassembled WGS sequence"/>
</dbReference>
<dbReference type="Ensembl" id="ENSPRET00000018215.1">
    <property type="protein sequence ID" value="ENSPREP00000018024.1"/>
    <property type="gene ID" value="ENSPREG00000012190.1"/>
</dbReference>
<keyword evidence="2" id="KW-0812">Transmembrane</keyword>
<proteinExistence type="predicted"/>
<accession>A0A3P9P896</accession>
<feature type="transmembrane region" description="Helical" evidence="2">
    <location>
        <begin position="39"/>
        <end position="59"/>
    </location>
</feature>
<keyword evidence="2" id="KW-0472">Membrane</keyword>
<dbReference type="Bgee" id="ENSPREG00000012190">
    <property type="expression patterns" value="Expressed in caudal fin and 1 other cell type or tissue"/>
</dbReference>
<dbReference type="AlphaFoldDB" id="A0A3P9P896"/>
<feature type="transmembrane region" description="Helical" evidence="2">
    <location>
        <begin position="65"/>
        <end position="90"/>
    </location>
</feature>
<dbReference type="OMA" id="MENYQHM"/>
<sequence length="209" mass="23335">MSVELYPVSEPNGNNETTQDITLGGNKPLHRFLRCQPKVVGTVMLVIGSSSVIVAIATYSDVYILHMWMVIPPEIFMGILLTICGILYIVTQHRPTKKTVTISFALSIVSTLGGFWTIFVMLINFHIYYGYSSDEHEHSNDTDIANEIPWTSHIEVMGLTLEVVFLLYSFIGTIIFITMSVLAGAALRSTKTQVQQLRQSFNSSVNKLN</sequence>
<keyword evidence="2" id="KW-1133">Transmembrane helix</keyword>
<evidence type="ECO:0000256" key="1">
    <source>
        <dbReference type="SAM" id="MobiDB-lite"/>
    </source>
</evidence>
<organism evidence="3 4">
    <name type="scientific">Poecilia reticulata</name>
    <name type="common">Guppy</name>
    <name type="synonym">Acanthophacelus reticulatus</name>
    <dbReference type="NCBI Taxonomy" id="8081"/>
    <lineage>
        <taxon>Eukaryota</taxon>
        <taxon>Metazoa</taxon>
        <taxon>Chordata</taxon>
        <taxon>Craniata</taxon>
        <taxon>Vertebrata</taxon>
        <taxon>Euteleostomi</taxon>
        <taxon>Actinopterygii</taxon>
        <taxon>Neopterygii</taxon>
        <taxon>Teleostei</taxon>
        <taxon>Neoteleostei</taxon>
        <taxon>Acanthomorphata</taxon>
        <taxon>Ovalentaria</taxon>
        <taxon>Atherinomorphae</taxon>
        <taxon>Cyprinodontiformes</taxon>
        <taxon>Poeciliidae</taxon>
        <taxon>Poeciliinae</taxon>
        <taxon>Poecilia</taxon>
    </lineage>
</organism>
<feature type="region of interest" description="Disordered" evidence="1">
    <location>
        <begin position="1"/>
        <end position="20"/>
    </location>
</feature>
<feature type="compositionally biased region" description="Polar residues" evidence="1">
    <location>
        <begin position="11"/>
        <end position="20"/>
    </location>
</feature>